<feature type="domain" description="DUF4124" evidence="3">
    <location>
        <begin position="15"/>
        <end position="59"/>
    </location>
</feature>
<feature type="compositionally biased region" description="Basic and acidic residues" evidence="1">
    <location>
        <begin position="85"/>
        <end position="119"/>
    </location>
</feature>
<sequence length="168" mass="18708">MSTLSRAAFALFTVCMLLQHSPAAAQWKWRDAQGRVQYSDRPPPSDVPDKDILSRPAAALVRLVPTDGKGSEDAKTSTPAASEPAGKEVSSRRKLEAMEAEKQREVERKNAEARAENCRRAQSQMRLYEDGTRIVRANAKGEREVLNDAQRDEEIKRTRAIIASDCGR</sequence>
<keyword evidence="5" id="KW-1185">Reference proteome</keyword>
<dbReference type="RefSeq" id="WP_394462826.1">
    <property type="nucleotide sequence ID" value="NZ_JBIGHZ010000005.1"/>
</dbReference>
<evidence type="ECO:0000256" key="1">
    <source>
        <dbReference type="SAM" id="MobiDB-lite"/>
    </source>
</evidence>
<accession>A0ABW7FZ68</accession>
<evidence type="ECO:0000259" key="3">
    <source>
        <dbReference type="Pfam" id="PF13511"/>
    </source>
</evidence>
<protein>
    <submittedName>
        <fullName evidence="4">DUF4124 domain-containing protein</fullName>
    </submittedName>
</protein>
<feature type="region of interest" description="Disordered" evidence="1">
    <location>
        <begin position="35"/>
        <end position="54"/>
    </location>
</feature>
<gene>
    <name evidence="4" type="ORF">ACG0Z6_15065</name>
</gene>
<feature type="chain" id="PRO_5045577315" evidence="2">
    <location>
        <begin position="26"/>
        <end position="168"/>
    </location>
</feature>
<evidence type="ECO:0000256" key="2">
    <source>
        <dbReference type="SAM" id="SignalP"/>
    </source>
</evidence>
<dbReference type="Pfam" id="PF13511">
    <property type="entry name" value="DUF4124"/>
    <property type="match status" value="1"/>
</dbReference>
<keyword evidence="2" id="KW-0732">Signal</keyword>
<organism evidence="4 5">
    <name type="scientific">Roseateles rivi</name>
    <dbReference type="NCBI Taxonomy" id="3299028"/>
    <lineage>
        <taxon>Bacteria</taxon>
        <taxon>Pseudomonadati</taxon>
        <taxon>Pseudomonadota</taxon>
        <taxon>Betaproteobacteria</taxon>
        <taxon>Burkholderiales</taxon>
        <taxon>Sphaerotilaceae</taxon>
        <taxon>Roseateles</taxon>
    </lineage>
</organism>
<dbReference type="Proteomes" id="UP001606099">
    <property type="component" value="Unassembled WGS sequence"/>
</dbReference>
<comment type="caution">
    <text evidence="4">The sequence shown here is derived from an EMBL/GenBank/DDBJ whole genome shotgun (WGS) entry which is preliminary data.</text>
</comment>
<reference evidence="4 5" key="1">
    <citation type="submission" date="2024-08" db="EMBL/GenBank/DDBJ databases">
        <authorList>
            <person name="Lu H."/>
        </authorList>
    </citation>
    <scope>NUCLEOTIDE SEQUENCE [LARGE SCALE GENOMIC DNA]</scope>
    <source>
        <strain evidence="4 5">BYS180W</strain>
    </source>
</reference>
<feature type="signal peptide" evidence="2">
    <location>
        <begin position="1"/>
        <end position="25"/>
    </location>
</feature>
<evidence type="ECO:0000313" key="5">
    <source>
        <dbReference type="Proteomes" id="UP001606099"/>
    </source>
</evidence>
<dbReference type="EMBL" id="JBIGHZ010000005">
    <property type="protein sequence ID" value="MFG6449545.1"/>
    <property type="molecule type" value="Genomic_DNA"/>
</dbReference>
<name>A0ABW7FZ68_9BURK</name>
<feature type="region of interest" description="Disordered" evidence="1">
    <location>
        <begin position="63"/>
        <end position="122"/>
    </location>
</feature>
<evidence type="ECO:0000313" key="4">
    <source>
        <dbReference type="EMBL" id="MFG6449545.1"/>
    </source>
</evidence>
<dbReference type="InterPro" id="IPR025392">
    <property type="entry name" value="DUF4124"/>
</dbReference>
<proteinExistence type="predicted"/>